<comment type="caution">
    <text evidence="1">The sequence shown here is derived from an EMBL/GenBank/DDBJ whole genome shotgun (WGS) entry which is preliminary data.</text>
</comment>
<dbReference type="Proteomes" id="UP000789702">
    <property type="component" value="Unassembled WGS sequence"/>
</dbReference>
<name>A0ACA9NGA3_9GLOM</name>
<proteinExistence type="predicted"/>
<organism evidence="1 2">
    <name type="scientific">Dentiscutata heterogama</name>
    <dbReference type="NCBI Taxonomy" id="1316150"/>
    <lineage>
        <taxon>Eukaryota</taxon>
        <taxon>Fungi</taxon>
        <taxon>Fungi incertae sedis</taxon>
        <taxon>Mucoromycota</taxon>
        <taxon>Glomeromycotina</taxon>
        <taxon>Glomeromycetes</taxon>
        <taxon>Diversisporales</taxon>
        <taxon>Gigasporaceae</taxon>
        <taxon>Dentiscutata</taxon>
    </lineage>
</organism>
<keyword evidence="2" id="KW-1185">Reference proteome</keyword>
<evidence type="ECO:0000313" key="2">
    <source>
        <dbReference type="Proteomes" id="UP000789702"/>
    </source>
</evidence>
<evidence type="ECO:0000313" key="1">
    <source>
        <dbReference type="EMBL" id="CAG8641925.1"/>
    </source>
</evidence>
<dbReference type="EMBL" id="CAJVPU010014710">
    <property type="protein sequence ID" value="CAG8641925.1"/>
    <property type="molecule type" value="Genomic_DNA"/>
</dbReference>
<reference evidence="1" key="1">
    <citation type="submission" date="2021-06" db="EMBL/GenBank/DDBJ databases">
        <authorList>
            <person name="Kallberg Y."/>
            <person name="Tangrot J."/>
            <person name="Rosling A."/>
        </authorList>
    </citation>
    <scope>NUCLEOTIDE SEQUENCE</scope>
    <source>
        <strain evidence="1">IL203A</strain>
    </source>
</reference>
<gene>
    <name evidence="1" type="ORF">DHETER_LOCUS8883</name>
</gene>
<accession>A0ACA9NGA3</accession>
<protein>
    <submittedName>
        <fullName evidence="1">634_t:CDS:1</fullName>
    </submittedName>
</protein>
<sequence length="108" mass="12029">MSPQSSMIFNSISSQTSFSDEIAEKLPNTTKFASSDMPTQLIKPPFPPMIKVSDIISKRDPTQINLKGPNAFLIYRKAFLDHLSNLMHLTSINDSSPSSLIDNESKQK</sequence>
<feature type="non-terminal residue" evidence="1">
    <location>
        <position position="108"/>
    </location>
</feature>